<dbReference type="Proteomes" id="UP000028863">
    <property type="component" value="Unassembled WGS sequence"/>
</dbReference>
<evidence type="ECO:0000313" key="2">
    <source>
        <dbReference type="Proteomes" id="UP000028863"/>
    </source>
</evidence>
<keyword evidence="2" id="KW-1185">Reference proteome</keyword>
<dbReference type="AlphaFoldDB" id="W9AIE0"/>
<sequence length="56" mass="6560">MNKAMEYVKATQAMEELIISKEQEELILDSLNGEISEEEFEKKAKEIANWSVKRKK</sequence>
<dbReference type="STRING" id="171693.BN988_03818"/>
<evidence type="ECO:0008006" key="3">
    <source>
        <dbReference type="Google" id="ProtNLM"/>
    </source>
</evidence>
<dbReference type="EMBL" id="CCAX010000005">
    <property type="protein sequence ID" value="CDO05228.1"/>
    <property type="molecule type" value="Genomic_DNA"/>
</dbReference>
<accession>W9AIE0</accession>
<name>W9AIE0_9BACI</name>
<dbReference type="RefSeq" id="WP_155988336.1">
    <property type="nucleotide sequence ID" value="NZ_CABLBW010000005.1"/>
</dbReference>
<reference evidence="1" key="1">
    <citation type="submission" date="2014-03" db="EMBL/GenBank/DDBJ databases">
        <title>Draft genome sequencing of Oceanobacillus picturae strain S1 isolated from human gut.</title>
        <authorList>
            <person name="Croce O."/>
            <person name="Lagier J.C."/>
            <person name="Raoult D."/>
        </authorList>
    </citation>
    <scope>NUCLEOTIDE SEQUENCE [LARGE SCALE GENOMIC DNA]</scope>
    <source>
        <strain evidence="1">S1</strain>
    </source>
</reference>
<proteinExistence type="predicted"/>
<evidence type="ECO:0000313" key="1">
    <source>
        <dbReference type="EMBL" id="CDO05228.1"/>
    </source>
</evidence>
<reference evidence="1" key="2">
    <citation type="submission" date="2014-03" db="EMBL/GenBank/DDBJ databases">
        <authorList>
            <person name="Urmite Genomes"/>
        </authorList>
    </citation>
    <scope>NUCLEOTIDE SEQUENCE</scope>
    <source>
        <strain evidence="1">S1</strain>
    </source>
</reference>
<gene>
    <name evidence="1" type="ORF">BN988_03818</name>
</gene>
<protein>
    <recommendedName>
        <fullName evidence="3">Antitoxin VbhA domain-containing protein</fullName>
    </recommendedName>
</protein>
<organism evidence="1 2">
    <name type="scientific">Oceanobacillus picturae</name>
    <dbReference type="NCBI Taxonomy" id="171693"/>
    <lineage>
        <taxon>Bacteria</taxon>
        <taxon>Bacillati</taxon>
        <taxon>Bacillota</taxon>
        <taxon>Bacilli</taxon>
        <taxon>Bacillales</taxon>
        <taxon>Bacillaceae</taxon>
        <taxon>Oceanobacillus</taxon>
    </lineage>
</organism>
<comment type="caution">
    <text evidence="1">The sequence shown here is derived from an EMBL/GenBank/DDBJ whole genome shotgun (WGS) entry which is preliminary data.</text>
</comment>